<dbReference type="Pfam" id="PF23547">
    <property type="entry name" value="Zn_ribbon_FGT1_1"/>
    <property type="match status" value="1"/>
</dbReference>
<sequence>MEEEVLLEVRCAGCGDTLEVERGLTEFACPGCATPQALPPELIPPPPRRPRRALPLPPGPARVPCAGCGAVLAVPRGMPRLLACPLCGAEVDGDGGRRLAAHSGGVQVISPPGAVALVATPSRLPEEESISRVIHSGQVQVGRYNAPTLFRARSVREESISSPRSNTRTAVHVDWVRSAPVSHSIHREESPIRILNETVEKHNFRKKSRPSTGPGSVCVDRVRLDHPSKVNRALRTHERPSNHFVHTEEAQGENQSGAIVRIGIKKVRHAISSFAEQETIDPPSQTACADQAEIESCDNTTKWNQKRKRGSKITSGDQIGEKGGLSSSSEDIHHTCKHTHPECIGNRNPIQQPASSPSENQFDPADIDKIITRLCPSPQKQVLQANSNDLDKTLRTVSINHDISQADCFPQYRARAVATGSLANQGVTTTSPSLLNATLLPDATPPSVVSISLVQNYQFCSHHLVTNYQALPIPRYSPPLFHIKYSLSYRIQWYLLRGYVSFTSIEFVFNRSVRKHSSFLVTVLEHMQGAQSVGTGSINRSSGKRRGRGPTKLIEPRREADRPVLTPNNTSVTEYHSTSFLQQRYKWAPRQEAACLKLFDRKIIRQFTSLLCDEKRRARVELAASRKAKEASDAARSKQINSDDEDAGAELKQERRDPAAVGGDDDDPLQWKPFPPEWMQPKWWEMLCEHWASEEVLQVSAQKRKNRYTGGSAQHTAGSWSIAMHRKLMERFRHRLEVAGDTELDPHLVWAQEVGGRKRGRYYGLHGIIDKAQIRAMAKSSPGHVDKVTKKEMFTQDQVQEMIRLAAQQLNEAWEKRFRSLEQRMHGMVSPEAPQHNPGPLSAEPVAEDGASHQDASGSSHEGTYQSTTEDDDDGDEDYVGD</sequence>
<feature type="region of interest" description="Disordered" evidence="1">
    <location>
        <begin position="827"/>
        <end position="882"/>
    </location>
</feature>
<evidence type="ECO:0000259" key="2">
    <source>
        <dbReference type="Pfam" id="PF23547"/>
    </source>
</evidence>
<dbReference type="Pfam" id="PF03004">
    <property type="entry name" value="Transposase_24"/>
    <property type="match status" value="1"/>
</dbReference>
<organism evidence="4 5">
    <name type="scientific">Panicum miliaceum</name>
    <name type="common">Proso millet</name>
    <name type="synonym">Broomcorn millet</name>
    <dbReference type="NCBI Taxonomy" id="4540"/>
    <lineage>
        <taxon>Eukaryota</taxon>
        <taxon>Viridiplantae</taxon>
        <taxon>Streptophyta</taxon>
        <taxon>Embryophyta</taxon>
        <taxon>Tracheophyta</taxon>
        <taxon>Spermatophyta</taxon>
        <taxon>Magnoliopsida</taxon>
        <taxon>Liliopsida</taxon>
        <taxon>Poales</taxon>
        <taxon>Poaceae</taxon>
        <taxon>PACMAD clade</taxon>
        <taxon>Panicoideae</taxon>
        <taxon>Panicodae</taxon>
        <taxon>Paniceae</taxon>
        <taxon>Panicinae</taxon>
        <taxon>Panicum</taxon>
        <taxon>Panicum sect. Panicum</taxon>
    </lineage>
</organism>
<protein>
    <submittedName>
        <fullName evidence="4">Uncharacterized protein</fullName>
    </submittedName>
</protein>
<comment type="caution">
    <text evidence="4">The sequence shown here is derived from an EMBL/GenBank/DDBJ whole genome shotgun (WGS) entry which is preliminary data.</text>
</comment>
<dbReference type="InterPro" id="IPR004252">
    <property type="entry name" value="Probable_transposase_24"/>
</dbReference>
<evidence type="ECO:0000259" key="3">
    <source>
        <dbReference type="Pfam" id="PF23548"/>
    </source>
</evidence>
<dbReference type="InterPro" id="IPR057024">
    <property type="entry name" value="Znr_FGT1_1"/>
</dbReference>
<evidence type="ECO:0000256" key="1">
    <source>
        <dbReference type="SAM" id="MobiDB-lite"/>
    </source>
</evidence>
<feature type="domain" description="FORGETTER1 second zinc ribbon" evidence="3">
    <location>
        <begin position="61"/>
        <end position="95"/>
    </location>
</feature>
<reference evidence="5" key="1">
    <citation type="journal article" date="2019" name="Nat. Commun.">
        <title>The genome of broomcorn millet.</title>
        <authorList>
            <person name="Zou C."/>
            <person name="Miki D."/>
            <person name="Li D."/>
            <person name="Tang Q."/>
            <person name="Xiao L."/>
            <person name="Rajput S."/>
            <person name="Deng P."/>
            <person name="Jia W."/>
            <person name="Huang R."/>
            <person name="Zhang M."/>
            <person name="Sun Y."/>
            <person name="Hu J."/>
            <person name="Fu X."/>
            <person name="Schnable P.S."/>
            <person name="Li F."/>
            <person name="Zhang H."/>
            <person name="Feng B."/>
            <person name="Zhu X."/>
            <person name="Liu R."/>
            <person name="Schnable J.C."/>
            <person name="Zhu J.-K."/>
            <person name="Zhang H."/>
        </authorList>
    </citation>
    <scope>NUCLEOTIDE SEQUENCE [LARGE SCALE GENOMIC DNA]</scope>
</reference>
<keyword evidence="5" id="KW-1185">Reference proteome</keyword>
<dbReference type="AlphaFoldDB" id="A0A3L6RH80"/>
<dbReference type="OrthoDB" id="651362at2759"/>
<feature type="compositionally biased region" description="Basic and acidic residues" evidence="1">
    <location>
        <begin position="649"/>
        <end position="658"/>
    </location>
</feature>
<feature type="compositionally biased region" description="Acidic residues" evidence="1">
    <location>
        <begin position="869"/>
        <end position="882"/>
    </location>
</feature>
<feature type="compositionally biased region" description="Polar residues" evidence="1">
    <location>
        <begin position="532"/>
        <end position="541"/>
    </location>
</feature>
<proteinExistence type="predicted"/>
<feature type="region of interest" description="Disordered" evidence="1">
    <location>
        <begin position="624"/>
        <end position="672"/>
    </location>
</feature>
<dbReference type="Proteomes" id="UP000275267">
    <property type="component" value="Unassembled WGS sequence"/>
</dbReference>
<feature type="compositionally biased region" description="Polar residues" evidence="1">
    <location>
        <begin position="348"/>
        <end position="361"/>
    </location>
</feature>
<evidence type="ECO:0000313" key="5">
    <source>
        <dbReference type="Proteomes" id="UP000275267"/>
    </source>
</evidence>
<name>A0A3L6RH80_PANMI</name>
<feature type="region of interest" description="Disordered" evidence="1">
    <location>
        <begin position="299"/>
        <end position="362"/>
    </location>
</feature>
<evidence type="ECO:0000313" key="4">
    <source>
        <dbReference type="EMBL" id="RLN03907.1"/>
    </source>
</evidence>
<feature type="compositionally biased region" description="Basic and acidic residues" evidence="1">
    <location>
        <begin position="627"/>
        <end position="636"/>
    </location>
</feature>
<feature type="compositionally biased region" description="Polar residues" evidence="1">
    <location>
        <begin position="854"/>
        <end position="868"/>
    </location>
</feature>
<accession>A0A3L6RH80</accession>
<dbReference type="EMBL" id="PQIB02000008">
    <property type="protein sequence ID" value="RLN03907.1"/>
    <property type="molecule type" value="Genomic_DNA"/>
</dbReference>
<gene>
    <name evidence="4" type="ORF">C2845_PM13G05720</name>
</gene>
<dbReference type="PANTHER" id="PTHR33411">
    <property type="entry name" value="OS08G0392500 PROTEIN"/>
    <property type="match status" value="1"/>
</dbReference>
<feature type="domain" description="FORGETTER1 first zinc ribbon" evidence="2">
    <location>
        <begin position="7"/>
        <end position="41"/>
    </location>
</feature>
<dbReference type="InterPro" id="IPR057025">
    <property type="entry name" value="Znr_FGT1_2"/>
</dbReference>
<dbReference type="PANTHER" id="PTHR33411:SF15">
    <property type="match status" value="1"/>
</dbReference>
<dbReference type="Pfam" id="PF23548">
    <property type="entry name" value="Zn_ribbon_FGT1_2"/>
    <property type="match status" value="1"/>
</dbReference>
<feature type="region of interest" description="Disordered" evidence="1">
    <location>
        <begin position="532"/>
        <end position="569"/>
    </location>
</feature>